<sequence>MRVGRAAAALALAAVLLVATACDTPPSDSNSDQAAQAAQADEADDQAGQAAQDPDGRPLALVYRGPAACDGCPEAAHDMLEHDGFAVRYIGPAERTRFGPDALSGAALYVQPGGTNGQEVSTAWRELQRDPDFSPELVRAYVRGGGHYLGLCMGAYLAGREPGYGLLPGDSGQYISSPDATVTDERDHLVDVSWRGQPKRMYFQDGPYFDVNGPGTEVLARYTNDRAAAVVASYGAGRVAVSGPHPEAPPEWYRDYGLPDESPTGLALGEDLLHTVSVN</sequence>
<dbReference type="InterPro" id="IPR029062">
    <property type="entry name" value="Class_I_gatase-like"/>
</dbReference>
<evidence type="ECO:0000259" key="3">
    <source>
        <dbReference type="Pfam" id="PF09825"/>
    </source>
</evidence>
<feature type="compositionally biased region" description="Low complexity" evidence="1">
    <location>
        <begin position="32"/>
        <end position="53"/>
    </location>
</feature>
<feature type="domain" description="Biotin-protein ligase N-terminal" evidence="3">
    <location>
        <begin position="104"/>
        <end position="160"/>
    </location>
</feature>
<feature type="signal peptide" evidence="2">
    <location>
        <begin position="1"/>
        <end position="21"/>
    </location>
</feature>
<dbReference type="Pfam" id="PF09825">
    <property type="entry name" value="BPL_N"/>
    <property type="match status" value="1"/>
</dbReference>
<accession>A0ABY7QER2</accession>
<feature type="chain" id="PRO_5045583702" description="Biotin-protein ligase N-terminal domain-containing protein" evidence="2">
    <location>
        <begin position="22"/>
        <end position="279"/>
    </location>
</feature>
<evidence type="ECO:0000313" key="5">
    <source>
        <dbReference type="Proteomes" id="UP001212821"/>
    </source>
</evidence>
<dbReference type="SUPFAM" id="SSF52317">
    <property type="entry name" value="Class I glutamine amidotransferase-like"/>
    <property type="match status" value="1"/>
</dbReference>
<dbReference type="Gene3D" id="3.40.50.880">
    <property type="match status" value="1"/>
</dbReference>
<feature type="region of interest" description="Disordered" evidence="1">
    <location>
        <begin position="23"/>
        <end position="57"/>
    </location>
</feature>
<organism evidence="4 5">
    <name type="scientific">Kitasatospora cathayae</name>
    <dbReference type="NCBI Taxonomy" id="3004092"/>
    <lineage>
        <taxon>Bacteria</taxon>
        <taxon>Bacillati</taxon>
        <taxon>Actinomycetota</taxon>
        <taxon>Actinomycetes</taxon>
        <taxon>Kitasatosporales</taxon>
        <taxon>Streptomycetaceae</taxon>
        <taxon>Kitasatospora</taxon>
    </lineage>
</organism>
<dbReference type="InterPro" id="IPR019197">
    <property type="entry name" value="Biotin-prot_ligase_N"/>
</dbReference>
<dbReference type="RefSeq" id="WP_270150163.1">
    <property type="nucleotide sequence ID" value="NZ_CP115450.1"/>
</dbReference>
<gene>
    <name evidence="4" type="ORF">O1G21_37635</name>
</gene>
<dbReference type="PROSITE" id="PS51257">
    <property type="entry name" value="PROKAR_LIPOPROTEIN"/>
    <property type="match status" value="1"/>
</dbReference>
<evidence type="ECO:0000313" key="4">
    <source>
        <dbReference type="EMBL" id="WBP91031.1"/>
    </source>
</evidence>
<dbReference type="EMBL" id="CP115450">
    <property type="protein sequence ID" value="WBP91031.1"/>
    <property type="molecule type" value="Genomic_DNA"/>
</dbReference>
<name>A0ABY7QER2_9ACTN</name>
<protein>
    <recommendedName>
        <fullName evidence="3">Biotin-protein ligase N-terminal domain-containing protein</fullName>
    </recommendedName>
</protein>
<keyword evidence="5" id="KW-1185">Reference proteome</keyword>
<reference evidence="5" key="1">
    <citation type="submission" date="2022-12" db="EMBL/GenBank/DDBJ databases">
        <authorList>
            <person name="Mo P."/>
        </authorList>
    </citation>
    <scope>NUCLEOTIDE SEQUENCE [LARGE SCALE GENOMIC DNA]</scope>
    <source>
        <strain evidence="5">HUAS 3-15</strain>
    </source>
</reference>
<dbReference type="Proteomes" id="UP001212821">
    <property type="component" value="Chromosome"/>
</dbReference>
<evidence type="ECO:0000256" key="1">
    <source>
        <dbReference type="SAM" id="MobiDB-lite"/>
    </source>
</evidence>
<proteinExistence type="predicted"/>
<evidence type="ECO:0000256" key="2">
    <source>
        <dbReference type="SAM" id="SignalP"/>
    </source>
</evidence>
<keyword evidence="2" id="KW-0732">Signal</keyword>